<evidence type="ECO:0000313" key="3">
    <source>
        <dbReference type="EMBL" id="RXN18829.1"/>
    </source>
</evidence>
<organism evidence="2 4">
    <name type="scientific">Labeo rohita</name>
    <name type="common">Indian major carp</name>
    <name type="synonym">Cyprinus rohita</name>
    <dbReference type="NCBI Taxonomy" id="84645"/>
    <lineage>
        <taxon>Eukaryota</taxon>
        <taxon>Metazoa</taxon>
        <taxon>Chordata</taxon>
        <taxon>Craniata</taxon>
        <taxon>Vertebrata</taxon>
        <taxon>Euteleostomi</taxon>
        <taxon>Actinopterygii</taxon>
        <taxon>Neopterygii</taxon>
        <taxon>Teleostei</taxon>
        <taxon>Ostariophysi</taxon>
        <taxon>Cypriniformes</taxon>
        <taxon>Cyprinidae</taxon>
        <taxon>Labeoninae</taxon>
        <taxon>Labeonini</taxon>
        <taxon>Labeo</taxon>
    </lineage>
</organism>
<evidence type="ECO:0000313" key="2">
    <source>
        <dbReference type="EMBL" id="RXN07886.1"/>
    </source>
</evidence>
<gene>
    <name evidence="3" type="ORF">ROHU_025969</name>
    <name evidence="2" type="ORF">ROHU_032086</name>
</gene>
<sequence length="168" mass="19435">MKAFVQRLVLDSRERHSIGRRSIATHSTYDKRAGRPVCVCFWNHRADFGETSQTFPPAIGEDRIQSGTSLNQTADDQEASCRSERQEDGTFSGFTAGFYEDESTVPLRPVPLRLRRQQRLFLSHPLIYQPRKQESIRRDQHEGQIHPTDPKTVRDARKASEQLQKNQR</sequence>
<dbReference type="AlphaFoldDB" id="A0A498LLI2"/>
<keyword evidence="4" id="KW-1185">Reference proteome</keyword>
<evidence type="ECO:0000313" key="4">
    <source>
        <dbReference type="Proteomes" id="UP000290572"/>
    </source>
</evidence>
<name>A0A498LLI2_LABRO</name>
<protein>
    <submittedName>
        <fullName evidence="2">Uncharacterized protein</fullName>
    </submittedName>
</protein>
<accession>A0A498LLI2</accession>
<evidence type="ECO:0000256" key="1">
    <source>
        <dbReference type="SAM" id="MobiDB-lite"/>
    </source>
</evidence>
<proteinExistence type="predicted"/>
<feature type="region of interest" description="Disordered" evidence="1">
    <location>
        <begin position="130"/>
        <end position="168"/>
    </location>
</feature>
<comment type="caution">
    <text evidence="2">The sequence shown here is derived from an EMBL/GenBank/DDBJ whole genome shotgun (WGS) entry which is preliminary data.</text>
</comment>
<feature type="region of interest" description="Disordered" evidence="1">
    <location>
        <begin position="69"/>
        <end position="88"/>
    </location>
</feature>
<feature type="compositionally biased region" description="Basic and acidic residues" evidence="1">
    <location>
        <begin position="131"/>
        <end position="160"/>
    </location>
</feature>
<dbReference type="EMBL" id="QBIY01012698">
    <property type="protein sequence ID" value="RXN18829.1"/>
    <property type="molecule type" value="Genomic_DNA"/>
</dbReference>
<dbReference type="EMBL" id="QBIY01013335">
    <property type="protein sequence ID" value="RXN07886.1"/>
    <property type="molecule type" value="Genomic_DNA"/>
</dbReference>
<dbReference type="Proteomes" id="UP000290572">
    <property type="component" value="Unassembled WGS sequence"/>
</dbReference>
<feature type="compositionally biased region" description="Basic and acidic residues" evidence="1">
    <location>
        <begin position="79"/>
        <end position="88"/>
    </location>
</feature>
<reference evidence="2 4" key="1">
    <citation type="submission" date="2018-03" db="EMBL/GenBank/DDBJ databases">
        <title>Draft genome sequence of Rohu Carp (Labeo rohita).</title>
        <authorList>
            <person name="Das P."/>
            <person name="Kushwaha B."/>
            <person name="Joshi C.G."/>
            <person name="Kumar D."/>
            <person name="Nagpure N.S."/>
            <person name="Sahoo L."/>
            <person name="Das S.P."/>
            <person name="Bit A."/>
            <person name="Patnaik S."/>
            <person name="Meher P.K."/>
            <person name="Jayasankar P."/>
            <person name="Koringa P.G."/>
            <person name="Patel N.V."/>
            <person name="Hinsu A.T."/>
            <person name="Kumar R."/>
            <person name="Pandey M."/>
            <person name="Agarwal S."/>
            <person name="Srivastava S."/>
            <person name="Singh M."/>
            <person name="Iquebal M.A."/>
            <person name="Jaiswal S."/>
            <person name="Angadi U.B."/>
            <person name="Kumar N."/>
            <person name="Raza M."/>
            <person name="Shah T.M."/>
            <person name="Rai A."/>
            <person name="Jena J.K."/>
        </authorList>
    </citation>
    <scope>NUCLEOTIDE SEQUENCE [LARGE SCALE GENOMIC DNA]</scope>
    <source>
        <strain evidence="2">DASCIFA01</strain>
        <tissue evidence="2">Testis</tissue>
    </source>
</reference>